<dbReference type="Gene3D" id="3.30.300.30">
    <property type="match status" value="1"/>
</dbReference>
<dbReference type="InterPro" id="IPR045851">
    <property type="entry name" value="AMP-bd_C_sf"/>
</dbReference>
<dbReference type="PROSITE" id="PS00012">
    <property type="entry name" value="PHOSPHOPANTETHEINE"/>
    <property type="match status" value="1"/>
</dbReference>
<dbReference type="PANTHER" id="PTHR45527:SF14">
    <property type="entry name" value="PLIPASTATIN SYNTHASE SUBUNIT B"/>
    <property type="match status" value="1"/>
</dbReference>
<dbReference type="GO" id="GO:0072330">
    <property type="term" value="P:monocarboxylic acid biosynthetic process"/>
    <property type="evidence" value="ECO:0007669"/>
    <property type="project" value="UniProtKB-ARBA"/>
</dbReference>
<feature type="domain" description="Carrier" evidence="4">
    <location>
        <begin position="58"/>
        <end position="133"/>
    </location>
</feature>
<dbReference type="FunFam" id="1.10.1200.10:FF:000016">
    <property type="entry name" value="Non-ribosomal peptide synthase"/>
    <property type="match status" value="1"/>
</dbReference>
<dbReference type="InterPro" id="IPR006162">
    <property type="entry name" value="Ppantetheine_attach_site"/>
</dbReference>
<name>A0A127P6E4_9BURK</name>
<dbReference type="SUPFAM" id="SSF56801">
    <property type="entry name" value="Acetyl-CoA synthetase-like"/>
    <property type="match status" value="1"/>
</dbReference>
<protein>
    <submittedName>
        <fullName evidence="5">Condensation domain protein</fullName>
    </submittedName>
</protein>
<gene>
    <name evidence="5" type="ORF">CFter6_0515</name>
</gene>
<dbReference type="PROSITE" id="PS50075">
    <property type="entry name" value="CARRIER"/>
    <property type="match status" value="1"/>
</dbReference>
<reference evidence="5 6" key="1">
    <citation type="submission" date="2015-11" db="EMBL/GenBank/DDBJ databases">
        <title>Exploring the genomic traits of fungus-feeding bacterial genus Collimonas.</title>
        <authorList>
            <person name="Song C."/>
            <person name="Schmidt R."/>
            <person name="de Jager V."/>
            <person name="Krzyzanowska D."/>
            <person name="Jongedijk E."/>
            <person name="Cankar K."/>
            <person name="Beekwilder J."/>
            <person name="van Veen A."/>
            <person name="de Boer W."/>
            <person name="van Veen J.A."/>
            <person name="Garbeva P."/>
        </authorList>
    </citation>
    <scope>NUCLEOTIDE SEQUENCE [LARGE SCALE GENOMIC DNA]</scope>
    <source>
        <strain evidence="5 6">Ter6</strain>
    </source>
</reference>
<dbReference type="InterPro" id="IPR023213">
    <property type="entry name" value="CAT-like_dom_sf"/>
</dbReference>
<organism evidence="5">
    <name type="scientific">Collimonas fungivorans</name>
    <dbReference type="NCBI Taxonomy" id="158899"/>
    <lineage>
        <taxon>Bacteria</taxon>
        <taxon>Pseudomonadati</taxon>
        <taxon>Pseudomonadota</taxon>
        <taxon>Betaproteobacteria</taxon>
        <taxon>Burkholderiales</taxon>
        <taxon>Oxalobacteraceae</taxon>
        <taxon>Collimonas</taxon>
    </lineage>
</organism>
<dbReference type="OrthoDB" id="6297021at2"/>
<dbReference type="GO" id="GO:0031177">
    <property type="term" value="F:phosphopantetheine binding"/>
    <property type="evidence" value="ECO:0007669"/>
    <property type="project" value="InterPro"/>
</dbReference>
<dbReference type="Pfam" id="PF00550">
    <property type="entry name" value="PP-binding"/>
    <property type="match status" value="1"/>
</dbReference>
<keyword evidence="3" id="KW-0597">Phosphoprotein</keyword>
<dbReference type="GO" id="GO:0043041">
    <property type="term" value="P:amino acid activation for nonribosomal peptide biosynthetic process"/>
    <property type="evidence" value="ECO:0007669"/>
    <property type="project" value="TreeGrafter"/>
</dbReference>
<evidence type="ECO:0000313" key="5">
    <source>
        <dbReference type="EMBL" id="AMO93244.1"/>
    </source>
</evidence>
<dbReference type="GO" id="GO:0003824">
    <property type="term" value="F:catalytic activity"/>
    <property type="evidence" value="ECO:0007669"/>
    <property type="project" value="InterPro"/>
</dbReference>
<dbReference type="Gene3D" id="1.10.1200.10">
    <property type="entry name" value="ACP-like"/>
    <property type="match status" value="1"/>
</dbReference>
<dbReference type="GO" id="GO:0005829">
    <property type="term" value="C:cytosol"/>
    <property type="evidence" value="ECO:0007669"/>
    <property type="project" value="TreeGrafter"/>
</dbReference>
<dbReference type="Proteomes" id="UP000072421">
    <property type="component" value="Chromosome"/>
</dbReference>
<dbReference type="GO" id="GO:0044550">
    <property type="term" value="P:secondary metabolite biosynthetic process"/>
    <property type="evidence" value="ECO:0007669"/>
    <property type="project" value="TreeGrafter"/>
</dbReference>
<sequence>MLDVAALRDALALELPHYMVPTAFVQLKALPLTPNGKLDRKALPAPEGEAFVRRMYEAPVGEIEQMLASIWSELLKIEKVGRHDNFFELGGHSLLATQVISKLRKALELELPLRAMFESPTVEALAAHAAGEQAQPLELLPIVAVSRQEALALSFAQERLWFLDQFEGQSAIYNIPVSLRLQGTLDTQALQRTLNELVRRHESLRTTFDSLDGFRGN</sequence>
<proteinExistence type="predicted"/>
<evidence type="ECO:0000259" key="4">
    <source>
        <dbReference type="PROSITE" id="PS50075"/>
    </source>
</evidence>
<dbReference type="EMBL" id="CP013232">
    <property type="protein sequence ID" value="AMO93244.1"/>
    <property type="molecule type" value="Genomic_DNA"/>
</dbReference>
<accession>A0A127P6E4</accession>
<dbReference type="InterPro" id="IPR036736">
    <property type="entry name" value="ACP-like_sf"/>
</dbReference>
<dbReference type="AlphaFoldDB" id="A0A127P6E4"/>
<evidence type="ECO:0000256" key="2">
    <source>
        <dbReference type="ARBA" id="ARBA00022450"/>
    </source>
</evidence>
<evidence type="ECO:0000256" key="1">
    <source>
        <dbReference type="ARBA" id="ARBA00001957"/>
    </source>
</evidence>
<evidence type="ECO:0000256" key="3">
    <source>
        <dbReference type="ARBA" id="ARBA00022553"/>
    </source>
</evidence>
<dbReference type="PANTHER" id="PTHR45527">
    <property type="entry name" value="NONRIBOSOMAL PEPTIDE SYNTHETASE"/>
    <property type="match status" value="1"/>
</dbReference>
<comment type="cofactor">
    <cofactor evidence="1">
        <name>pantetheine 4'-phosphate</name>
        <dbReference type="ChEBI" id="CHEBI:47942"/>
    </cofactor>
</comment>
<evidence type="ECO:0000313" key="6">
    <source>
        <dbReference type="Proteomes" id="UP000072421"/>
    </source>
</evidence>
<dbReference type="SUPFAM" id="SSF47336">
    <property type="entry name" value="ACP-like"/>
    <property type="match status" value="1"/>
</dbReference>
<dbReference type="SUPFAM" id="SSF52777">
    <property type="entry name" value="CoA-dependent acyltransferases"/>
    <property type="match status" value="1"/>
</dbReference>
<dbReference type="PATRIC" id="fig|158899.10.peg.526"/>
<dbReference type="SMART" id="SM00823">
    <property type="entry name" value="PKS_PP"/>
    <property type="match status" value="1"/>
</dbReference>
<dbReference type="InterPro" id="IPR020806">
    <property type="entry name" value="PKS_PP-bd"/>
</dbReference>
<dbReference type="InterPro" id="IPR009081">
    <property type="entry name" value="PP-bd_ACP"/>
</dbReference>
<dbReference type="Pfam" id="PF00668">
    <property type="entry name" value="Condensation"/>
    <property type="match status" value="1"/>
</dbReference>
<dbReference type="Gene3D" id="3.30.559.10">
    <property type="entry name" value="Chloramphenicol acetyltransferase-like domain"/>
    <property type="match status" value="1"/>
</dbReference>
<dbReference type="RefSeq" id="WP_061538595.1">
    <property type="nucleotide sequence ID" value="NZ_CP013232.1"/>
</dbReference>
<keyword evidence="2" id="KW-0596">Phosphopantetheine</keyword>
<dbReference type="InterPro" id="IPR001242">
    <property type="entry name" value="Condensation_dom"/>
</dbReference>